<dbReference type="EMBL" id="CP036433">
    <property type="protein sequence ID" value="QDU92766.1"/>
    <property type="molecule type" value="Genomic_DNA"/>
</dbReference>
<reference evidence="2 3" key="1">
    <citation type="submission" date="2019-02" db="EMBL/GenBank/DDBJ databases">
        <title>Deep-cultivation of Planctomycetes and their phenomic and genomic characterization uncovers novel biology.</title>
        <authorList>
            <person name="Wiegand S."/>
            <person name="Jogler M."/>
            <person name="Boedeker C."/>
            <person name="Pinto D."/>
            <person name="Vollmers J."/>
            <person name="Rivas-Marin E."/>
            <person name="Kohn T."/>
            <person name="Peeters S.H."/>
            <person name="Heuer A."/>
            <person name="Rast P."/>
            <person name="Oberbeckmann S."/>
            <person name="Bunk B."/>
            <person name="Jeske O."/>
            <person name="Meyerdierks A."/>
            <person name="Storesund J.E."/>
            <person name="Kallscheuer N."/>
            <person name="Luecker S."/>
            <person name="Lage O.M."/>
            <person name="Pohl T."/>
            <person name="Merkel B.J."/>
            <person name="Hornburger P."/>
            <person name="Mueller R.-W."/>
            <person name="Bruemmer F."/>
            <person name="Labrenz M."/>
            <person name="Spormann A.M."/>
            <person name="Op den Camp H."/>
            <person name="Overmann J."/>
            <person name="Amann R."/>
            <person name="Jetten M.S.M."/>
            <person name="Mascher T."/>
            <person name="Medema M.H."/>
            <person name="Devos D.P."/>
            <person name="Kaster A.-K."/>
            <person name="Ovreas L."/>
            <person name="Rohde M."/>
            <person name="Galperin M.Y."/>
            <person name="Jogler C."/>
        </authorList>
    </citation>
    <scope>NUCLEOTIDE SEQUENCE [LARGE SCALE GENOMIC DNA]</scope>
    <source>
        <strain evidence="2 3">Pla85_3_4</strain>
    </source>
</reference>
<dbReference type="InterPro" id="IPR000868">
    <property type="entry name" value="Isochorismatase-like_dom"/>
</dbReference>
<keyword evidence="3" id="KW-1185">Reference proteome</keyword>
<organism evidence="2 3">
    <name type="scientific">Lignipirellula cremea</name>
    <dbReference type="NCBI Taxonomy" id="2528010"/>
    <lineage>
        <taxon>Bacteria</taxon>
        <taxon>Pseudomonadati</taxon>
        <taxon>Planctomycetota</taxon>
        <taxon>Planctomycetia</taxon>
        <taxon>Pirellulales</taxon>
        <taxon>Pirellulaceae</taxon>
        <taxon>Lignipirellula</taxon>
    </lineage>
</organism>
<dbReference type="CDD" id="cd01012">
    <property type="entry name" value="YcaC_related"/>
    <property type="match status" value="1"/>
</dbReference>
<dbReference type="KEGG" id="lcre:Pla8534_05150"/>
<gene>
    <name evidence="2" type="ORF">Pla8534_05150</name>
</gene>
<feature type="domain" description="Isochorismatase-like" evidence="1">
    <location>
        <begin position="22"/>
        <end position="168"/>
    </location>
</feature>
<dbReference type="Gene3D" id="3.40.50.850">
    <property type="entry name" value="Isochorismatase-like"/>
    <property type="match status" value="1"/>
</dbReference>
<evidence type="ECO:0000259" key="1">
    <source>
        <dbReference type="Pfam" id="PF00857"/>
    </source>
</evidence>
<dbReference type="OrthoDB" id="9789777at2"/>
<name>A0A518DLQ6_9BACT</name>
<dbReference type="SUPFAM" id="SSF52499">
    <property type="entry name" value="Isochorismatase-like hydrolases"/>
    <property type="match status" value="1"/>
</dbReference>
<dbReference type="Pfam" id="PF00857">
    <property type="entry name" value="Isochorismatase"/>
    <property type="match status" value="1"/>
</dbReference>
<proteinExistence type="predicted"/>
<dbReference type="Proteomes" id="UP000317648">
    <property type="component" value="Chromosome"/>
</dbReference>
<dbReference type="InterPro" id="IPR036380">
    <property type="entry name" value="Isochorismatase-like_sf"/>
</dbReference>
<dbReference type="PANTHER" id="PTHR14119">
    <property type="entry name" value="HYDROLASE"/>
    <property type="match status" value="1"/>
</dbReference>
<dbReference type="RefSeq" id="WP_145049005.1">
    <property type="nucleotide sequence ID" value="NZ_CP036433.1"/>
</dbReference>
<dbReference type="PANTHER" id="PTHR14119:SF3">
    <property type="entry name" value="ISOCHORISMATASE DOMAIN-CONTAINING PROTEIN 2"/>
    <property type="match status" value="1"/>
</dbReference>
<dbReference type="AlphaFoldDB" id="A0A518DLQ6"/>
<accession>A0A518DLQ6</accession>
<dbReference type="InterPro" id="IPR050993">
    <property type="entry name" value="Isochorismatase_domain"/>
</dbReference>
<evidence type="ECO:0000313" key="3">
    <source>
        <dbReference type="Proteomes" id="UP000317648"/>
    </source>
</evidence>
<protein>
    <submittedName>
        <fullName evidence="2">Nicotinamidase/pyrazinamidase</fullName>
    </submittedName>
</protein>
<evidence type="ECO:0000313" key="2">
    <source>
        <dbReference type="EMBL" id="QDU92766.1"/>
    </source>
</evidence>
<sequence>MTDTPAESLPRSPELMSREDTGLLVVDVQGKLVGLIPDHDRLIWNVRRLIDGARILGLPVAATEQYPQGLGPTTPELAERLEAIASKLRFSCGECGSIFSNWREAGVYKILVAGIEAHVCVQQTVLDLLSAGFQVYVAVDAAGSRFPIDYDIALRRMEAAGAMLTTTEAALFEWCEVAGSPEFKQISQLVREAAPG</sequence>